<dbReference type="CDD" id="cd06156">
    <property type="entry name" value="eu_AANH_C_2"/>
    <property type="match status" value="1"/>
</dbReference>
<dbReference type="CDD" id="cd01994">
    <property type="entry name" value="AANH_PF0828-like"/>
    <property type="match status" value="1"/>
</dbReference>
<evidence type="ECO:0000256" key="6">
    <source>
        <dbReference type="SAM" id="MobiDB-lite"/>
    </source>
</evidence>
<evidence type="ECO:0000313" key="8">
    <source>
        <dbReference type="EMBL" id="KAL2841274.1"/>
    </source>
</evidence>
<dbReference type="EC" id="6.3.1.14" evidence="1"/>
<feature type="region of interest" description="Disordered" evidence="6">
    <location>
        <begin position="45"/>
        <end position="78"/>
    </location>
</feature>
<organism evidence="8 9">
    <name type="scientific">Aspergillus pseudoustus</name>
    <dbReference type="NCBI Taxonomy" id="1810923"/>
    <lineage>
        <taxon>Eukaryota</taxon>
        <taxon>Fungi</taxon>
        <taxon>Dikarya</taxon>
        <taxon>Ascomycota</taxon>
        <taxon>Pezizomycotina</taxon>
        <taxon>Eurotiomycetes</taxon>
        <taxon>Eurotiomycetidae</taxon>
        <taxon>Eurotiales</taxon>
        <taxon>Aspergillaceae</taxon>
        <taxon>Aspergillus</taxon>
        <taxon>Aspergillus subgen. Nidulantes</taxon>
    </lineage>
</organism>
<feature type="compositionally biased region" description="Basic and acidic residues" evidence="6">
    <location>
        <begin position="54"/>
        <end position="73"/>
    </location>
</feature>
<dbReference type="EMBL" id="JBFXLU010000111">
    <property type="protein sequence ID" value="KAL2841274.1"/>
    <property type="molecule type" value="Genomic_DNA"/>
</dbReference>
<dbReference type="InterPro" id="IPR006175">
    <property type="entry name" value="YjgF/YER057c/UK114"/>
</dbReference>
<dbReference type="Pfam" id="PF01042">
    <property type="entry name" value="Ribonuc_L-PSP"/>
    <property type="match status" value="1"/>
</dbReference>
<sequence>MPPTPSNSLNVIALISGGKDSLYSILHCIRNGHKLVALANLHPPPLVNTTTQDDDTKSTARNADERGKERNGEGEAADDIDSFMYQTIGWGVIPLYEEALGIPLYRQPIVGGAVDTGRVYGDDDATATTTADDHERQAEGGNGNGDDETESLIPLLRRVMAAHPEANAVCAGAILSTYQRTRIEDVAGRLGLTPLAWLWQYPFLPAPVERASCGASGAGGATAAETEAGLLEDMSAAGCSARIVKVASGALDEGVLWGDVAGVSSSNLVAEGPRLRGRLVKGMRRFAADGEDIRGAVLGEGGEYETLAVDGPRFLWKGSIEIGEEGREVKVGEGGVAYLRLSGARVVPKEQQENEVAPESIRRPVLLDPGFERALEGLWDASEEGYEEVGRAETPAWPAIDSVQSVNGGIWAVANITAPEAGPGAGDQMAAIAKKIHAILDSARHDGSGPRTTADIVFTTVLLRSMGDFPLMNSIYVSLFKKPNPPARATVACGETLPEGVNVMLSMIVDLGPRARRNGLHVQSRSYWAPANIGPYSQAMSVPLQGTERVIYIAGQIPLEPASMELAESPHKSGKPSWGQTYCLRAVLSLQHMWRIGTAMEVNWWLGTIAFFTGSDNIKARARLTWNLWERMHDSIEEAEQAEESTLDIWDIRYGRRGHEQANPVASPRLPNLDLVADGSDSRVPGFLAVQVHELPRNSDIEWQGLGYQCEGVKVTRTKSDYGRTTNVITRVNQAYSIIEFDGGPNSPDFKSRIQRVLEAHNVLSDGCHCVIYSSLPLSKDGFPGQVVPCKSVWGAEGRELAAGAIVQRQT</sequence>
<dbReference type="Gene3D" id="3.40.50.620">
    <property type="entry name" value="HUPs"/>
    <property type="match status" value="1"/>
</dbReference>
<dbReference type="InterPro" id="IPR002761">
    <property type="entry name" value="Diphthami_syn_dom"/>
</dbReference>
<evidence type="ECO:0000256" key="2">
    <source>
        <dbReference type="ARBA" id="ARBA00018426"/>
    </source>
</evidence>
<protein>
    <recommendedName>
        <fullName evidence="2">Diphthine--ammonia ligase</fullName>
        <ecNumber evidence="1">6.3.1.14</ecNumber>
    </recommendedName>
    <alternativeName>
        <fullName evidence="3">Diphthamide synthase</fullName>
    </alternativeName>
    <alternativeName>
        <fullName evidence="4">Diphthamide synthetase</fullName>
    </alternativeName>
</protein>
<dbReference type="Proteomes" id="UP001610446">
    <property type="component" value="Unassembled WGS sequence"/>
</dbReference>
<dbReference type="PANTHER" id="PTHR12196">
    <property type="entry name" value="DOMAIN OF UNKNOWN FUNCTION 71 DUF71 -CONTAINING PROTEIN"/>
    <property type="match status" value="1"/>
</dbReference>
<dbReference type="SUPFAM" id="SSF52402">
    <property type="entry name" value="Adenine nucleotide alpha hydrolases-like"/>
    <property type="match status" value="1"/>
</dbReference>
<evidence type="ECO:0000259" key="7">
    <source>
        <dbReference type="Pfam" id="PF01902"/>
    </source>
</evidence>
<evidence type="ECO:0000256" key="5">
    <source>
        <dbReference type="ARBA" id="ARBA00048108"/>
    </source>
</evidence>
<accession>A0ABR4JNQ5</accession>
<comment type="catalytic activity">
    <reaction evidence="5">
        <text>diphthine-[translation elongation factor 2] + NH4(+) + ATP = diphthamide-[translation elongation factor 2] + AMP + diphosphate + H(+)</text>
        <dbReference type="Rhea" id="RHEA:19753"/>
        <dbReference type="Rhea" id="RHEA-COMP:10172"/>
        <dbReference type="Rhea" id="RHEA-COMP:10174"/>
        <dbReference type="ChEBI" id="CHEBI:15378"/>
        <dbReference type="ChEBI" id="CHEBI:16692"/>
        <dbReference type="ChEBI" id="CHEBI:28938"/>
        <dbReference type="ChEBI" id="CHEBI:30616"/>
        <dbReference type="ChEBI" id="CHEBI:33019"/>
        <dbReference type="ChEBI" id="CHEBI:82696"/>
        <dbReference type="ChEBI" id="CHEBI:456215"/>
        <dbReference type="EC" id="6.3.1.14"/>
    </reaction>
</comment>
<reference evidence="8 9" key="1">
    <citation type="submission" date="2024-07" db="EMBL/GenBank/DDBJ databases">
        <title>Section-level genome sequencing and comparative genomics of Aspergillus sections Usti and Cavernicolus.</title>
        <authorList>
            <consortium name="Lawrence Berkeley National Laboratory"/>
            <person name="Nybo J.L."/>
            <person name="Vesth T.C."/>
            <person name="Theobald S."/>
            <person name="Frisvad J.C."/>
            <person name="Larsen T.O."/>
            <person name="Kjaerboelling I."/>
            <person name="Rothschild-Mancinelli K."/>
            <person name="Lyhne E.K."/>
            <person name="Kogle M.E."/>
            <person name="Barry K."/>
            <person name="Clum A."/>
            <person name="Na H."/>
            <person name="Ledsgaard L."/>
            <person name="Lin J."/>
            <person name="Lipzen A."/>
            <person name="Kuo A."/>
            <person name="Riley R."/>
            <person name="Mondo S."/>
            <person name="Labutti K."/>
            <person name="Haridas S."/>
            <person name="Pangalinan J."/>
            <person name="Salamov A.A."/>
            <person name="Simmons B.A."/>
            <person name="Magnuson J.K."/>
            <person name="Chen J."/>
            <person name="Drula E."/>
            <person name="Henrissat B."/>
            <person name="Wiebenga A."/>
            <person name="Lubbers R.J."/>
            <person name="Gomes A.C."/>
            <person name="Makela M.R."/>
            <person name="Stajich J."/>
            <person name="Grigoriev I.V."/>
            <person name="Mortensen U.H."/>
            <person name="De Vries R.P."/>
            <person name="Baker S.E."/>
            <person name="Andersen M.R."/>
        </authorList>
    </citation>
    <scope>NUCLEOTIDE SEQUENCE [LARGE SCALE GENOMIC DNA]</scope>
    <source>
        <strain evidence="8 9">CBS 123904</strain>
    </source>
</reference>
<dbReference type="SUPFAM" id="SSF55298">
    <property type="entry name" value="YjgF-like"/>
    <property type="match status" value="2"/>
</dbReference>
<dbReference type="InterPro" id="IPR030662">
    <property type="entry name" value="DPH6/MJ0570"/>
</dbReference>
<evidence type="ECO:0000256" key="4">
    <source>
        <dbReference type="ARBA" id="ARBA00031552"/>
    </source>
</evidence>
<dbReference type="InterPro" id="IPR035959">
    <property type="entry name" value="RutC-like_sf"/>
</dbReference>
<evidence type="ECO:0000256" key="1">
    <source>
        <dbReference type="ARBA" id="ARBA00012089"/>
    </source>
</evidence>
<dbReference type="InterPro" id="IPR014729">
    <property type="entry name" value="Rossmann-like_a/b/a_fold"/>
</dbReference>
<dbReference type="Pfam" id="PF01902">
    <property type="entry name" value="Diphthami_syn_2"/>
    <property type="match status" value="1"/>
</dbReference>
<keyword evidence="9" id="KW-1185">Reference proteome</keyword>
<name>A0ABR4JNQ5_9EURO</name>
<evidence type="ECO:0000313" key="9">
    <source>
        <dbReference type="Proteomes" id="UP001610446"/>
    </source>
</evidence>
<evidence type="ECO:0000256" key="3">
    <source>
        <dbReference type="ARBA" id="ARBA00029814"/>
    </source>
</evidence>
<gene>
    <name evidence="8" type="ORF">BJY01DRAFT_249625</name>
</gene>
<feature type="domain" description="Diphthamide synthase" evidence="7">
    <location>
        <begin position="142"/>
        <end position="200"/>
    </location>
</feature>
<comment type="caution">
    <text evidence="8">The sequence shown here is derived from an EMBL/GenBank/DDBJ whole genome shotgun (WGS) entry which is preliminary data.</text>
</comment>
<proteinExistence type="predicted"/>
<dbReference type="Gene3D" id="3.90.1490.10">
    <property type="entry name" value="putative n-type atp pyrophosphatase, domain 2"/>
    <property type="match status" value="1"/>
</dbReference>
<dbReference type="PANTHER" id="PTHR12196:SF2">
    <property type="entry name" value="DIPHTHINE--AMMONIA LIGASE"/>
    <property type="match status" value="1"/>
</dbReference>
<feature type="region of interest" description="Disordered" evidence="6">
    <location>
        <begin position="121"/>
        <end position="149"/>
    </location>
</feature>
<dbReference type="CDD" id="cd06155">
    <property type="entry name" value="eu_AANH_C_1"/>
    <property type="match status" value="1"/>
</dbReference>
<dbReference type="Gene3D" id="3.30.1330.40">
    <property type="entry name" value="RutC-like"/>
    <property type="match status" value="2"/>
</dbReference>